<reference evidence="3" key="1">
    <citation type="submission" date="2020-12" db="EMBL/GenBank/DDBJ databases">
        <title>Bacterial taxonomy.</title>
        <authorList>
            <person name="Pan X."/>
        </authorList>
    </citation>
    <scope>NUCLEOTIDE SEQUENCE</scope>
    <source>
        <strain evidence="3">KCTC 52957</strain>
    </source>
</reference>
<dbReference type="PANTHER" id="PTHR13847">
    <property type="entry name" value="SARCOSINE DEHYDROGENASE-RELATED"/>
    <property type="match status" value="1"/>
</dbReference>
<keyword evidence="1" id="KW-0560">Oxidoreductase</keyword>
<keyword evidence="4" id="KW-1185">Reference proteome</keyword>
<comment type="caution">
    <text evidence="3">The sequence shown here is derived from an EMBL/GenBank/DDBJ whole genome shotgun (WGS) entry which is preliminary data.</text>
</comment>
<dbReference type="EMBL" id="JAEKPD010000006">
    <property type="protein sequence ID" value="MBJ3762372.1"/>
    <property type="molecule type" value="Genomic_DNA"/>
</dbReference>
<feature type="domain" description="FAD dependent oxidoreductase" evidence="2">
    <location>
        <begin position="4"/>
        <end position="335"/>
    </location>
</feature>
<dbReference type="Gene3D" id="3.50.50.60">
    <property type="entry name" value="FAD/NAD(P)-binding domain"/>
    <property type="match status" value="1"/>
</dbReference>
<dbReference type="AlphaFoldDB" id="A0A934IFW2"/>
<evidence type="ECO:0000313" key="3">
    <source>
        <dbReference type="EMBL" id="MBJ3762372.1"/>
    </source>
</evidence>
<dbReference type="InterPro" id="IPR006076">
    <property type="entry name" value="FAD-dep_OxRdtase"/>
</dbReference>
<evidence type="ECO:0000313" key="4">
    <source>
        <dbReference type="Proteomes" id="UP000642488"/>
    </source>
</evidence>
<dbReference type="InterPro" id="IPR036188">
    <property type="entry name" value="FAD/NAD-bd_sf"/>
</dbReference>
<dbReference type="Pfam" id="PF01266">
    <property type="entry name" value="DAO"/>
    <property type="match status" value="1"/>
</dbReference>
<evidence type="ECO:0000259" key="2">
    <source>
        <dbReference type="Pfam" id="PF01266"/>
    </source>
</evidence>
<accession>A0A934IFW2</accession>
<protein>
    <submittedName>
        <fullName evidence="3">FAD-binding oxidoreductase</fullName>
    </submittedName>
</protein>
<dbReference type="PANTHER" id="PTHR13847:SF287">
    <property type="entry name" value="FAD-DEPENDENT OXIDOREDUCTASE DOMAIN-CONTAINING PROTEIN 1"/>
    <property type="match status" value="1"/>
</dbReference>
<proteinExistence type="predicted"/>
<evidence type="ECO:0000256" key="1">
    <source>
        <dbReference type="ARBA" id="ARBA00023002"/>
    </source>
</evidence>
<sequence length="363" mass="38229">MNVDIVIVGGGIAGVSAAAELSADASVLLLEAESALGYHASGRSAAMFLPFYGNATVRALNAASAQHHHDAGVLTPRAFLSMAPPGKVDLLEREAAELGLDRIDMDEAVELFPILEPGYFAAAAMTRQAWDLDTDLLLQLNRKRVLAQGGRIETRARVSDIAREDGGWRVSWQGGEARAAHVVNAAGAWADGVAAMAGVGPLGLAPKRRSMAQMAAPGGHDVSDWPFVEEVGEAWYAKPDAGRWIVSPAEEDPVEASDAWADDMVLAEGLARYQDAVTVEVTRPLSTWAGLRTIAPDRTLVIGADPRARGFWWLAGQAGYGFQTAPAAARLIADLMGGAAPDLAPATVAALAPDRLLTERTPI</sequence>
<name>A0A934IFW2_9RHOB</name>
<gene>
    <name evidence="3" type="ORF">ILP92_06405</name>
</gene>
<dbReference type="RefSeq" id="WP_198915549.1">
    <property type="nucleotide sequence ID" value="NZ_JAEKPD010000006.1"/>
</dbReference>
<dbReference type="GO" id="GO:0016491">
    <property type="term" value="F:oxidoreductase activity"/>
    <property type="evidence" value="ECO:0007669"/>
    <property type="project" value="UniProtKB-KW"/>
</dbReference>
<dbReference type="GO" id="GO:0005737">
    <property type="term" value="C:cytoplasm"/>
    <property type="evidence" value="ECO:0007669"/>
    <property type="project" value="TreeGrafter"/>
</dbReference>
<organism evidence="3 4">
    <name type="scientific">Palleronia pontilimi</name>
    <dbReference type="NCBI Taxonomy" id="1964209"/>
    <lineage>
        <taxon>Bacteria</taxon>
        <taxon>Pseudomonadati</taxon>
        <taxon>Pseudomonadota</taxon>
        <taxon>Alphaproteobacteria</taxon>
        <taxon>Rhodobacterales</taxon>
        <taxon>Roseobacteraceae</taxon>
        <taxon>Palleronia</taxon>
    </lineage>
</organism>
<dbReference type="Proteomes" id="UP000642488">
    <property type="component" value="Unassembled WGS sequence"/>
</dbReference>
<dbReference type="Gene3D" id="3.30.9.10">
    <property type="entry name" value="D-Amino Acid Oxidase, subunit A, domain 2"/>
    <property type="match status" value="1"/>
</dbReference>
<dbReference type="SUPFAM" id="SSF51905">
    <property type="entry name" value="FAD/NAD(P)-binding domain"/>
    <property type="match status" value="1"/>
</dbReference>